<evidence type="ECO:0000313" key="3">
    <source>
        <dbReference type="Proteomes" id="UP000765509"/>
    </source>
</evidence>
<proteinExistence type="predicted"/>
<dbReference type="AlphaFoldDB" id="A0A9Q3I465"/>
<evidence type="ECO:0000256" key="1">
    <source>
        <dbReference type="SAM" id="MobiDB-lite"/>
    </source>
</evidence>
<comment type="caution">
    <text evidence="2">The sequence shown here is derived from an EMBL/GenBank/DDBJ whole genome shotgun (WGS) entry which is preliminary data.</text>
</comment>
<organism evidence="2 3">
    <name type="scientific">Austropuccinia psidii MF-1</name>
    <dbReference type="NCBI Taxonomy" id="1389203"/>
    <lineage>
        <taxon>Eukaryota</taxon>
        <taxon>Fungi</taxon>
        <taxon>Dikarya</taxon>
        <taxon>Basidiomycota</taxon>
        <taxon>Pucciniomycotina</taxon>
        <taxon>Pucciniomycetes</taxon>
        <taxon>Pucciniales</taxon>
        <taxon>Sphaerophragmiaceae</taxon>
        <taxon>Austropuccinia</taxon>
    </lineage>
</organism>
<feature type="region of interest" description="Disordered" evidence="1">
    <location>
        <begin position="124"/>
        <end position="156"/>
    </location>
</feature>
<gene>
    <name evidence="2" type="ORF">O181_065520</name>
</gene>
<reference evidence="2" key="1">
    <citation type="submission" date="2021-03" db="EMBL/GenBank/DDBJ databases">
        <title>Draft genome sequence of rust myrtle Austropuccinia psidii MF-1, a brazilian biotype.</title>
        <authorList>
            <person name="Quecine M.C."/>
            <person name="Pachon D.M.R."/>
            <person name="Bonatelli M.L."/>
            <person name="Correr F.H."/>
            <person name="Franceschini L.M."/>
            <person name="Leite T.F."/>
            <person name="Margarido G.R.A."/>
            <person name="Almeida C.A."/>
            <person name="Ferrarezi J.A."/>
            <person name="Labate C.A."/>
        </authorList>
    </citation>
    <scope>NUCLEOTIDE SEQUENCE</scope>
    <source>
        <strain evidence="2">MF-1</strain>
    </source>
</reference>
<name>A0A9Q3I465_9BASI</name>
<dbReference type="Proteomes" id="UP000765509">
    <property type="component" value="Unassembled WGS sequence"/>
</dbReference>
<evidence type="ECO:0000313" key="2">
    <source>
        <dbReference type="EMBL" id="MBW0525805.1"/>
    </source>
</evidence>
<protein>
    <submittedName>
        <fullName evidence="2">Uncharacterized protein</fullName>
    </submittedName>
</protein>
<feature type="compositionally biased region" description="Polar residues" evidence="1">
    <location>
        <begin position="137"/>
        <end position="156"/>
    </location>
</feature>
<keyword evidence="3" id="KW-1185">Reference proteome</keyword>
<sequence length="156" mass="17898">MHRGSGGAWIENCQSNHTQTLFFEGVFMTYPDDPSSSQKPNLALMFFTWYRKILFIIESFQKQDYKLKIPKEYDCNTHSQCQHFGPTFPPSDLMPPSYPAFFSLTSKQKTDTITQWIRPSHDGPAPFHYSNPPPPSSKNQTSFSMGSTNTQWTTCP</sequence>
<dbReference type="EMBL" id="AVOT02032085">
    <property type="protein sequence ID" value="MBW0525805.1"/>
    <property type="molecule type" value="Genomic_DNA"/>
</dbReference>
<accession>A0A9Q3I465</accession>